<organism evidence="2 3">
    <name type="scientific">Steinernema glaseri</name>
    <dbReference type="NCBI Taxonomy" id="37863"/>
    <lineage>
        <taxon>Eukaryota</taxon>
        <taxon>Metazoa</taxon>
        <taxon>Ecdysozoa</taxon>
        <taxon>Nematoda</taxon>
        <taxon>Chromadorea</taxon>
        <taxon>Rhabditida</taxon>
        <taxon>Tylenchina</taxon>
        <taxon>Panagrolaimomorpha</taxon>
        <taxon>Strongyloidoidea</taxon>
        <taxon>Steinernematidae</taxon>
        <taxon>Steinernema</taxon>
    </lineage>
</organism>
<evidence type="ECO:0000313" key="2">
    <source>
        <dbReference type="Proteomes" id="UP000095287"/>
    </source>
</evidence>
<protein>
    <submittedName>
        <fullName evidence="3">Neur_chan_LBD domain-containing protein</fullName>
    </submittedName>
</protein>
<keyword evidence="1" id="KW-0812">Transmembrane</keyword>
<sequence length="86" mass="10065">METIPLDISVVTAWQKQSVRSSFNVFPSPRQMMDLYFRRHNQWLHYYNCSFLSAEQWTARGQISVPMGVFSIASGTVYLVCLHFWA</sequence>
<dbReference type="WBParaSite" id="L893_g10121.t1">
    <property type="protein sequence ID" value="L893_g10121.t1"/>
    <property type="gene ID" value="L893_g10121"/>
</dbReference>
<reference evidence="3" key="1">
    <citation type="submission" date="2016-11" db="UniProtKB">
        <authorList>
            <consortium name="WormBaseParasite"/>
        </authorList>
    </citation>
    <scope>IDENTIFICATION</scope>
</reference>
<evidence type="ECO:0000313" key="3">
    <source>
        <dbReference type="WBParaSite" id="L893_g10121.t1"/>
    </source>
</evidence>
<proteinExistence type="predicted"/>
<dbReference type="Proteomes" id="UP000095287">
    <property type="component" value="Unplaced"/>
</dbReference>
<name>A0A1I7XWT5_9BILA</name>
<keyword evidence="2" id="KW-1185">Reference proteome</keyword>
<keyword evidence="1" id="KW-0472">Membrane</keyword>
<dbReference type="AlphaFoldDB" id="A0A1I7XWT5"/>
<evidence type="ECO:0000256" key="1">
    <source>
        <dbReference type="SAM" id="Phobius"/>
    </source>
</evidence>
<feature type="transmembrane region" description="Helical" evidence="1">
    <location>
        <begin position="63"/>
        <end position="85"/>
    </location>
</feature>
<keyword evidence="1" id="KW-1133">Transmembrane helix</keyword>
<accession>A0A1I7XWT5</accession>